<reference evidence="5" key="1">
    <citation type="submission" date="2021-12" db="EMBL/GenBank/DDBJ databases">
        <authorList>
            <person name="King R."/>
        </authorList>
    </citation>
    <scope>NUCLEOTIDE SEQUENCE</scope>
</reference>
<dbReference type="GO" id="GO:0007623">
    <property type="term" value="P:circadian rhythm"/>
    <property type="evidence" value="ECO:0007669"/>
    <property type="project" value="UniProtKB-ARBA"/>
</dbReference>
<organism evidence="5 6">
    <name type="scientific">Brassicogethes aeneus</name>
    <name type="common">Rape pollen beetle</name>
    <name type="synonym">Meligethes aeneus</name>
    <dbReference type="NCBI Taxonomy" id="1431903"/>
    <lineage>
        <taxon>Eukaryota</taxon>
        <taxon>Metazoa</taxon>
        <taxon>Ecdysozoa</taxon>
        <taxon>Arthropoda</taxon>
        <taxon>Hexapoda</taxon>
        <taxon>Insecta</taxon>
        <taxon>Pterygota</taxon>
        <taxon>Neoptera</taxon>
        <taxon>Endopterygota</taxon>
        <taxon>Coleoptera</taxon>
        <taxon>Polyphaga</taxon>
        <taxon>Cucujiformia</taxon>
        <taxon>Nitidulidae</taxon>
        <taxon>Meligethinae</taxon>
        <taxon>Brassicogethes</taxon>
    </lineage>
</organism>
<evidence type="ECO:0000256" key="2">
    <source>
        <dbReference type="ARBA" id="ARBA00023108"/>
    </source>
</evidence>
<dbReference type="AlphaFoldDB" id="A0A9P0AUW6"/>
<dbReference type="InterPro" id="IPR038606">
    <property type="entry name" value="To_sf"/>
</dbReference>
<accession>A0A9P0AUW6</accession>
<evidence type="ECO:0000256" key="3">
    <source>
        <dbReference type="ARBA" id="ARBA00060902"/>
    </source>
</evidence>
<dbReference type="InterPro" id="IPR010562">
    <property type="entry name" value="Haemolymph_juvenile_hormone-bd"/>
</dbReference>
<name>A0A9P0AUW6_BRAAE</name>
<comment type="similarity">
    <text evidence="3">Belongs to the TO family.</text>
</comment>
<evidence type="ECO:0000313" key="5">
    <source>
        <dbReference type="EMBL" id="CAH0548739.1"/>
    </source>
</evidence>
<evidence type="ECO:0000256" key="4">
    <source>
        <dbReference type="SAM" id="SignalP"/>
    </source>
</evidence>
<dbReference type="EMBL" id="OV121141">
    <property type="protein sequence ID" value="CAH0548739.1"/>
    <property type="molecule type" value="Genomic_DNA"/>
</dbReference>
<dbReference type="Gene3D" id="3.15.10.30">
    <property type="entry name" value="Haemolymph juvenile hormone binding protein"/>
    <property type="match status" value="1"/>
</dbReference>
<keyword evidence="6" id="KW-1185">Reference proteome</keyword>
<dbReference type="GO" id="GO:0005615">
    <property type="term" value="C:extracellular space"/>
    <property type="evidence" value="ECO:0007669"/>
    <property type="project" value="TreeGrafter"/>
</dbReference>
<dbReference type="Pfam" id="PF06585">
    <property type="entry name" value="JHBP"/>
    <property type="match status" value="1"/>
</dbReference>
<evidence type="ECO:0000256" key="1">
    <source>
        <dbReference type="ARBA" id="ARBA00022729"/>
    </source>
</evidence>
<feature type="signal peptide" evidence="4">
    <location>
        <begin position="1"/>
        <end position="20"/>
    </location>
</feature>
<proteinExistence type="inferred from homology"/>
<protein>
    <submittedName>
        <fullName evidence="5">Uncharacterized protein</fullName>
    </submittedName>
</protein>
<feature type="chain" id="PRO_5040192823" evidence="4">
    <location>
        <begin position="21"/>
        <end position="250"/>
    </location>
</feature>
<gene>
    <name evidence="5" type="ORF">MELIAE_LOCUS2148</name>
</gene>
<dbReference type="SMART" id="SM00700">
    <property type="entry name" value="JHBP"/>
    <property type="match status" value="1"/>
</dbReference>
<keyword evidence="1 4" id="KW-0732">Signal</keyword>
<dbReference type="OrthoDB" id="8190514at2759"/>
<dbReference type="PANTHER" id="PTHR11008">
    <property type="entry name" value="PROTEIN TAKEOUT-LIKE PROTEIN"/>
    <property type="match status" value="1"/>
</dbReference>
<evidence type="ECO:0000313" key="6">
    <source>
        <dbReference type="Proteomes" id="UP001154078"/>
    </source>
</evidence>
<dbReference type="Proteomes" id="UP001154078">
    <property type="component" value="Chromosome 10"/>
</dbReference>
<keyword evidence="2" id="KW-0090">Biological rhythms</keyword>
<dbReference type="FunFam" id="3.15.10.30:FF:000001">
    <property type="entry name" value="Takeout-like protein 1"/>
    <property type="match status" value="1"/>
</dbReference>
<dbReference type="PANTHER" id="PTHR11008:SF32">
    <property type="entry name" value="CIRCADIAN CLOCK-CONTROLLED PROTEIN DAYWAKE-RELATED"/>
    <property type="match status" value="1"/>
</dbReference>
<sequence>MTNVTFSLVIIINIFCLCYCAQLPSNFGRCHTKDKEFDECIRKNIEVAIHSLKEGSTQLGLHPFEPLSIPQLIIGQGTGAVNVEQRFSDAKLYGLTGSLVQAGSVDFEKEVILAKSVTPNLQLIGTYDMNGKILLLPLVGTGPFNVTLVNTKINHTITGQAYEKKGKKYWKFVNYTVTLRPERVYFRFDNLYNGSNPQLGENVNQVLNDNWDEVFTDVRPGYEASFGQIFQDLANRVFSRVALKDIFYFD</sequence>